<name>A0ABU1WF61_9GAMM</name>
<organism evidence="1 2">
    <name type="scientific">Lysobacter niastensis</name>
    <dbReference type="NCBI Taxonomy" id="380629"/>
    <lineage>
        <taxon>Bacteria</taxon>
        <taxon>Pseudomonadati</taxon>
        <taxon>Pseudomonadota</taxon>
        <taxon>Gammaproteobacteria</taxon>
        <taxon>Lysobacterales</taxon>
        <taxon>Lysobacteraceae</taxon>
        <taxon>Lysobacter</taxon>
    </lineage>
</organism>
<keyword evidence="2" id="KW-1185">Reference proteome</keyword>
<proteinExistence type="predicted"/>
<evidence type="ECO:0008006" key="3">
    <source>
        <dbReference type="Google" id="ProtNLM"/>
    </source>
</evidence>
<dbReference type="SUPFAM" id="SSF54427">
    <property type="entry name" value="NTF2-like"/>
    <property type="match status" value="1"/>
</dbReference>
<dbReference type="InterPro" id="IPR032710">
    <property type="entry name" value="NTF2-like_dom_sf"/>
</dbReference>
<reference evidence="1 2" key="1">
    <citation type="submission" date="2023-07" db="EMBL/GenBank/DDBJ databases">
        <title>Sorghum-associated microbial communities from plants grown in Nebraska, USA.</title>
        <authorList>
            <person name="Schachtman D."/>
        </authorList>
    </citation>
    <scope>NUCLEOTIDE SEQUENCE [LARGE SCALE GENOMIC DNA]</scope>
    <source>
        <strain evidence="1 2">BE198</strain>
    </source>
</reference>
<dbReference type="PROSITE" id="PS51257">
    <property type="entry name" value="PROKAR_LIPOPROTEIN"/>
    <property type="match status" value="1"/>
</dbReference>
<dbReference type="Gene3D" id="3.10.450.50">
    <property type="match status" value="1"/>
</dbReference>
<gene>
    <name evidence="1" type="ORF">J2X06_003469</name>
</gene>
<sequence>MSDSRALLLVLCLAFAGCQTTSVKSHGKPEDVAALKQVVELFRTSLVNKDKATYMSLFFSDKPQDIGWQFVSEDARLEHIRETKPDAIKARHIPSNNFISLIDGAVATKEPREETFSNVSIDTDGEIASVSFDYTFLANGNKTNWGKEMWQLVRTEEGWKIFSVVYTIRDQWSAGEG</sequence>
<accession>A0ABU1WF61</accession>
<protein>
    <recommendedName>
        <fullName evidence="3">Nuclear transport factor 2 family protein</fullName>
    </recommendedName>
</protein>
<dbReference type="Proteomes" id="UP001251524">
    <property type="component" value="Unassembled WGS sequence"/>
</dbReference>
<evidence type="ECO:0000313" key="2">
    <source>
        <dbReference type="Proteomes" id="UP001251524"/>
    </source>
</evidence>
<dbReference type="EMBL" id="JAVDVY010000004">
    <property type="protein sequence ID" value="MDR7136243.1"/>
    <property type="molecule type" value="Genomic_DNA"/>
</dbReference>
<evidence type="ECO:0000313" key="1">
    <source>
        <dbReference type="EMBL" id="MDR7136243.1"/>
    </source>
</evidence>
<comment type="caution">
    <text evidence="1">The sequence shown here is derived from an EMBL/GenBank/DDBJ whole genome shotgun (WGS) entry which is preliminary data.</text>
</comment>